<dbReference type="AlphaFoldDB" id="A0AAE0DSN1"/>
<dbReference type="EMBL" id="JANJYJ010000010">
    <property type="protein sequence ID" value="KAK3184608.1"/>
    <property type="molecule type" value="Genomic_DNA"/>
</dbReference>
<accession>A0AAE0DSN1</accession>
<evidence type="ECO:0000313" key="3">
    <source>
        <dbReference type="Proteomes" id="UP001281410"/>
    </source>
</evidence>
<comment type="caution">
    <text evidence="2">The sequence shown here is derived from an EMBL/GenBank/DDBJ whole genome shotgun (WGS) entry which is preliminary data.</text>
</comment>
<feature type="compositionally biased region" description="Basic and acidic residues" evidence="1">
    <location>
        <begin position="1"/>
        <end position="15"/>
    </location>
</feature>
<name>A0AAE0DSN1_9ROSI</name>
<sequence>MDKGKGKLIENDDRNNIPGSHNRLPILQQQTFGAGGDRTVVQKQQRVAQPSLTPLALADSKKKTGWRDFSSKLVDGIMRRHPKTAELPNRVVRATKELLGSNSE</sequence>
<gene>
    <name evidence="2" type="ORF">Dsin_031894</name>
</gene>
<evidence type="ECO:0000256" key="1">
    <source>
        <dbReference type="SAM" id="MobiDB-lite"/>
    </source>
</evidence>
<keyword evidence="3" id="KW-1185">Reference proteome</keyword>
<protein>
    <submittedName>
        <fullName evidence="2">Uncharacterized protein</fullName>
    </submittedName>
</protein>
<proteinExistence type="predicted"/>
<feature type="region of interest" description="Disordered" evidence="1">
    <location>
        <begin position="1"/>
        <end position="24"/>
    </location>
</feature>
<organism evidence="2 3">
    <name type="scientific">Dipteronia sinensis</name>
    <dbReference type="NCBI Taxonomy" id="43782"/>
    <lineage>
        <taxon>Eukaryota</taxon>
        <taxon>Viridiplantae</taxon>
        <taxon>Streptophyta</taxon>
        <taxon>Embryophyta</taxon>
        <taxon>Tracheophyta</taxon>
        <taxon>Spermatophyta</taxon>
        <taxon>Magnoliopsida</taxon>
        <taxon>eudicotyledons</taxon>
        <taxon>Gunneridae</taxon>
        <taxon>Pentapetalae</taxon>
        <taxon>rosids</taxon>
        <taxon>malvids</taxon>
        <taxon>Sapindales</taxon>
        <taxon>Sapindaceae</taxon>
        <taxon>Hippocastanoideae</taxon>
        <taxon>Acereae</taxon>
        <taxon>Dipteronia</taxon>
    </lineage>
</organism>
<dbReference type="Proteomes" id="UP001281410">
    <property type="component" value="Unassembled WGS sequence"/>
</dbReference>
<evidence type="ECO:0000313" key="2">
    <source>
        <dbReference type="EMBL" id="KAK3184608.1"/>
    </source>
</evidence>
<reference evidence="2" key="1">
    <citation type="journal article" date="2023" name="Plant J.">
        <title>Genome sequences and population genomics provide insights into the demographic history, inbreeding, and mutation load of two 'living fossil' tree species of Dipteronia.</title>
        <authorList>
            <person name="Feng Y."/>
            <person name="Comes H.P."/>
            <person name="Chen J."/>
            <person name="Zhu S."/>
            <person name="Lu R."/>
            <person name="Zhang X."/>
            <person name="Li P."/>
            <person name="Qiu J."/>
            <person name="Olsen K.M."/>
            <person name="Qiu Y."/>
        </authorList>
    </citation>
    <scope>NUCLEOTIDE SEQUENCE</scope>
    <source>
        <strain evidence="2">NBL</strain>
    </source>
</reference>